<dbReference type="CDD" id="cd01146">
    <property type="entry name" value="FhuD"/>
    <property type="match status" value="1"/>
</dbReference>
<keyword evidence="3" id="KW-0813">Transport</keyword>
<comment type="similarity">
    <text evidence="2">Belongs to the bacterial solute-binding protein 8 family.</text>
</comment>
<dbReference type="SUPFAM" id="SSF53807">
    <property type="entry name" value="Helical backbone' metal receptor"/>
    <property type="match status" value="1"/>
</dbReference>
<comment type="caution">
    <text evidence="8">The sequence shown here is derived from an EMBL/GenBank/DDBJ whole genome shotgun (WGS) entry which is preliminary data.</text>
</comment>
<evidence type="ECO:0000256" key="3">
    <source>
        <dbReference type="ARBA" id="ARBA00022448"/>
    </source>
</evidence>
<feature type="domain" description="Fe/B12 periplasmic-binding" evidence="7">
    <location>
        <begin position="65"/>
        <end position="333"/>
    </location>
</feature>
<name>A0A4Q8AH25_9MICC</name>
<dbReference type="PROSITE" id="PS51257">
    <property type="entry name" value="PROKAR_LIPOPROTEIN"/>
    <property type="match status" value="1"/>
</dbReference>
<evidence type="ECO:0000313" key="9">
    <source>
        <dbReference type="Proteomes" id="UP000292685"/>
    </source>
</evidence>
<sequence length="337" mass="36312">MTMTRTPSRFRAFAGAASATLLLALTACGGGADTTEGQYGNASGEYPMTVEHFRGSAEIPEQPLRIAALDPSYIDATMLLGAELVAYTEYRPGKNPFPEYLGDITELTDEAVNVGTIAEPDLEKIVEAEPDLIISADVRQGEMYDQLNKIAPTIFSESTGPTWKENVVLLGEALGKKDEAEAKVAAYEARAAAVGAEILEKAPDTTYSFLRFVGEDTLRLYSSNSFIGEIMADTGIPRPEGQPDTDESILVELSQENLLDGDATFIMESMWAPEGEEGDAARAQQEKFHSNPLWDELTGEIVQVDDSIFASSVSIQGADAVVTELAEHFGVDPQLEG</sequence>
<accession>A0A4Q8AH25</accession>
<feature type="signal peptide" evidence="6">
    <location>
        <begin position="1"/>
        <end position="32"/>
    </location>
</feature>
<dbReference type="Proteomes" id="UP000292685">
    <property type="component" value="Unassembled WGS sequence"/>
</dbReference>
<comment type="subcellular location">
    <subcellularLocation>
        <location evidence="1">Cell envelope</location>
    </subcellularLocation>
</comment>
<feature type="chain" id="PRO_5020286045" evidence="6">
    <location>
        <begin position="33"/>
        <end position="337"/>
    </location>
</feature>
<protein>
    <submittedName>
        <fullName evidence="8">Iron complex transport system substrate-binding protein</fullName>
    </submittedName>
</protein>
<dbReference type="PANTHER" id="PTHR30532:SF25">
    <property type="entry name" value="IRON(III) DICITRATE-BINDING PERIPLASMIC PROTEIN"/>
    <property type="match status" value="1"/>
</dbReference>
<keyword evidence="4 6" id="KW-0732">Signal</keyword>
<dbReference type="PROSITE" id="PS50983">
    <property type="entry name" value="FE_B12_PBP"/>
    <property type="match status" value="1"/>
</dbReference>
<dbReference type="Pfam" id="PF01497">
    <property type="entry name" value="Peripla_BP_2"/>
    <property type="match status" value="1"/>
</dbReference>
<evidence type="ECO:0000313" key="8">
    <source>
        <dbReference type="EMBL" id="RZU63697.1"/>
    </source>
</evidence>
<dbReference type="RefSeq" id="WP_242607674.1">
    <property type="nucleotide sequence ID" value="NZ_SHLA01000001.1"/>
</dbReference>
<evidence type="ECO:0000256" key="4">
    <source>
        <dbReference type="ARBA" id="ARBA00022729"/>
    </source>
</evidence>
<evidence type="ECO:0000259" key="7">
    <source>
        <dbReference type="PROSITE" id="PS50983"/>
    </source>
</evidence>
<keyword evidence="5" id="KW-0175">Coiled coil</keyword>
<feature type="coiled-coil region" evidence="5">
    <location>
        <begin position="170"/>
        <end position="197"/>
    </location>
</feature>
<dbReference type="InterPro" id="IPR051313">
    <property type="entry name" value="Bact_iron-sidero_bind"/>
</dbReference>
<dbReference type="PANTHER" id="PTHR30532">
    <property type="entry name" value="IRON III DICITRATE-BINDING PERIPLASMIC PROTEIN"/>
    <property type="match status" value="1"/>
</dbReference>
<reference evidence="8 9" key="1">
    <citation type="submission" date="2019-02" db="EMBL/GenBank/DDBJ databases">
        <title>Sequencing the genomes of 1000 actinobacteria strains.</title>
        <authorList>
            <person name="Klenk H.-P."/>
        </authorList>
    </citation>
    <scope>NUCLEOTIDE SEQUENCE [LARGE SCALE GENOMIC DNA]</scope>
    <source>
        <strain evidence="8 9">DSM 17364</strain>
    </source>
</reference>
<gene>
    <name evidence="8" type="ORF">EV380_3321</name>
</gene>
<proteinExistence type="inferred from homology"/>
<dbReference type="GO" id="GO:0030288">
    <property type="term" value="C:outer membrane-bounded periplasmic space"/>
    <property type="evidence" value="ECO:0007669"/>
    <property type="project" value="TreeGrafter"/>
</dbReference>
<dbReference type="EMBL" id="SHLA01000001">
    <property type="protein sequence ID" value="RZU63697.1"/>
    <property type="molecule type" value="Genomic_DNA"/>
</dbReference>
<dbReference type="Gene3D" id="3.40.50.1980">
    <property type="entry name" value="Nitrogenase molybdenum iron protein domain"/>
    <property type="match status" value="2"/>
</dbReference>
<evidence type="ECO:0000256" key="1">
    <source>
        <dbReference type="ARBA" id="ARBA00004196"/>
    </source>
</evidence>
<dbReference type="GO" id="GO:1901678">
    <property type="term" value="P:iron coordination entity transport"/>
    <property type="evidence" value="ECO:0007669"/>
    <property type="project" value="UniProtKB-ARBA"/>
</dbReference>
<dbReference type="InterPro" id="IPR002491">
    <property type="entry name" value="ABC_transptr_periplasmic_BD"/>
</dbReference>
<organism evidence="8 9">
    <name type="scientific">Zhihengliuella halotolerans</name>
    <dbReference type="NCBI Taxonomy" id="370736"/>
    <lineage>
        <taxon>Bacteria</taxon>
        <taxon>Bacillati</taxon>
        <taxon>Actinomycetota</taxon>
        <taxon>Actinomycetes</taxon>
        <taxon>Micrococcales</taxon>
        <taxon>Micrococcaceae</taxon>
        <taxon>Zhihengliuella</taxon>
    </lineage>
</organism>
<keyword evidence="9" id="KW-1185">Reference proteome</keyword>
<evidence type="ECO:0000256" key="2">
    <source>
        <dbReference type="ARBA" id="ARBA00008814"/>
    </source>
</evidence>
<evidence type="ECO:0000256" key="5">
    <source>
        <dbReference type="SAM" id="Coils"/>
    </source>
</evidence>
<dbReference type="AlphaFoldDB" id="A0A4Q8AH25"/>
<evidence type="ECO:0000256" key="6">
    <source>
        <dbReference type="SAM" id="SignalP"/>
    </source>
</evidence>